<dbReference type="InterPro" id="IPR016024">
    <property type="entry name" value="ARM-type_fold"/>
</dbReference>
<dbReference type="GO" id="GO:0005737">
    <property type="term" value="C:cytoplasm"/>
    <property type="evidence" value="ECO:0007669"/>
    <property type="project" value="TreeGrafter"/>
</dbReference>
<sequence>MQIRAEVLPPAPFSCFVPSLPREALWALPALLTREPRAAPGTGHCEGLQGAPSSLATTVQNVPYLCRHVAAFLLASESTLGALGTPRLEKLVLGVGRPTVGLRQSERDAYESIMEFLEQERMSEFSKLSFLRAVETLSGVVRTQPDGNMNDYCPKNVLAKKVKMLILEESFEVLDSNVRQQAMLCIVALRSPPLPPGHTPSPAGQTVQALDDMLHALVMDDLNPDMRILQHFLEVLLPWVTLSDKVHEQTRALGAMSRLLRFICNFPELSHMAEFSMSGTLMGILGLFCLHDNHDISMGASEALHYLFKILVLQRSKACGRGRPMPQGCGSRGTGAQKPPPSAHLGQFFKKYLSPDERADVFLVAMETVASAHVPEVYAAARMLKMILKYPLPEMGKVAEREREREVFHPLVHSPTGYNGWSCADLKPGARSVRKPWEILASFPKGYEMIMEHLLQRLVPYRKAKGQEPGPRTVISPLIATRAIHELLLEPSRRMEVQSAFSSLFTALLSQISCLVLEDCADIMQDQQHVTEWVDPLSSTVEALKTLMRCSGYADHVSYVRKLGGWELLVNPERHYDGVAVLARSLVVMDCWHNCPLFSHIIRLLQEPDCVNHLTALVFLTELLQCPEVAATVDDITTHVLANWFKSEEPATLKVLLHTAEVFAQHPTTMGVGEEAGRGWAGPPVTEPLPPQERRLRILQPHVLNCCYSSDGDIVMETLLVLRRLLQHLSWAASSAFLIQLSFTLAPFFEEELEHLRLAAFEIYRSLLAKVKRRTLVFPLRHQVLNLVIPLVLHLRDVNINVAQVSGRALEPGPGSPAVTGAPASLPPTSLSPQVCRLALNHTAALLGWSRLKVLVAEEDEFTILRALLQQQASKALWFLRQSVALFKSSQAPIRQVAVWFAGQIMQTLGMEEEEGVEEAYTALRSMRKDPDPTVSCLTMQTLYVLETHRQQALAKASVTCFCRRRARRSCL</sequence>
<evidence type="ECO:0000259" key="3">
    <source>
        <dbReference type="Pfam" id="PF23227"/>
    </source>
</evidence>
<dbReference type="Proteomes" id="UP000001811">
    <property type="component" value="Chromosome 16"/>
</dbReference>
<evidence type="ECO:0000313" key="4">
    <source>
        <dbReference type="Ensembl" id="ENSOCUP00000018190.3"/>
    </source>
</evidence>
<feature type="domain" description="Maestro/Maestro-like HEAT-repeats" evidence="3">
    <location>
        <begin position="693"/>
        <end position="810"/>
    </location>
</feature>
<evidence type="ECO:0000259" key="2">
    <source>
        <dbReference type="Pfam" id="PF21047"/>
    </source>
</evidence>
<dbReference type="InterPro" id="IPR048465">
    <property type="entry name" value="Maestro-like_HEAT"/>
</dbReference>
<dbReference type="InterPro" id="IPR045206">
    <property type="entry name" value="Maestro_heat-like_prot"/>
</dbReference>
<reference evidence="4" key="2">
    <citation type="submission" date="2025-08" db="UniProtKB">
        <authorList>
            <consortium name="Ensembl"/>
        </authorList>
    </citation>
    <scope>IDENTIFICATION</scope>
    <source>
        <strain evidence="4">Thorbecke</strain>
    </source>
</reference>
<dbReference type="SUPFAM" id="SSF48371">
    <property type="entry name" value="ARM repeat"/>
    <property type="match status" value="1"/>
</dbReference>
<dbReference type="PANTHER" id="PTHR23120">
    <property type="entry name" value="MAESTRO-RELATED HEAT DOMAIN-CONTAINING"/>
    <property type="match status" value="1"/>
</dbReference>
<dbReference type="InParanoid" id="G1TMI0"/>
<evidence type="ECO:0000256" key="1">
    <source>
        <dbReference type="ARBA" id="ARBA00022737"/>
    </source>
</evidence>
<dbReference type="eggNOG" id="KOG2032">
    <property type="taxonomic scope" value="Eukaryota"/>
</dbReference>
<dbReference type="AlphaFoldDB" id="G1TMI0"/>
<dbReference type="HOGENOM" id="CLU_018954_0_0_1"/>
<dbReference type="EMBL" id="AAGW02053992">
    <property type="status" value="NOT_ANNOTATED_CDS"/>
    <property type="molecule type" value="Genomic_DNA"/>
</dbReference>
<name>G1TMI0_RABIT</name>
<dbReference type="PANTHER" id="PTHR23120:SF42">
    <property type="entry name" value="MAESTRO HEAT-LIKE REPEAT FAMILY MEMBER 3"/>
    <property type="match status" value="1"/>
</dbReference>
<dbReference type="EMBL" id="AAGW02053990">
    <property type="status" value="NOT_ANNOTATED_CDS"/>
    <property type="molecule type" value="Genomic_DNA"/>
</dbReference>
<dbReference type="Gene3D" id="1.25.10.10">
    <property type="entry name" value="Leucine-rich Repeat Variant"/>
    <property type="match status" value="1"/>
</dbReference>
<keyword evidence="5" id="KW-1185">Reference proteome</keyword>
<accession>G1TMI0</accession>
<dbReference type="EMBL" id="AAGW02053991">
    <property type="status" value="NOT_ANNOTATED_CDS"/>
    <property type="molecule type" value="Genomic_DNA"/>
</dbReference>
<dbReference type="GeneTree" id="ENSGT00940000163702"/>
<dbReference type="Pfam" id="PF21047">
    <property type="entry name" value="HEAT_Maestro"/>
    <property type="match status" value="1"/>
</dbReference>
<dbReference type="EMBL" id="AAGW02053989">
    <property type="status" value="NOT_ANNOTATED_CDS"/>
    <property type="molecule type" value="Genomic_DNA"/>
</dbReference>
<feature type="domain" description="Maestro/Maestro-like HEAT-repeats" evidence="3">
    <location>
        <begin position="834"/>
        <end position="946"/>
    </location>
</feature>
<dbReference type="Bgee" id="ENSOCUG00000025825">
    <property type="expression patterns" value="Expressed in ovary and 1 other cell type or tissue"/>
</dbReference>
<dbReference type="InterPro" id="IPR055406">
    <property type="entry name" value="HEAT_Maestro"/>
</dbReference>
<keyword evidence="1" id="KW-0677">Repeat</keyword>
<dbReference type="Ensembl" id="ENSOCUT00000025309.3">
    <property type="protein sequence ID" value="ENSOCUP00000018190.3"/>
    <property type="gene ID" value="ENSOCUG00000025825.3"/>
</dbReference>
<dbReference type="FunCoup" id="G1TMI0">
    <property type="interactions" value="20"/>
</dbReference>
<dbReference type="InterPro" id="IPR011989">
    <property type="entry name" value="ARM-like"/>
</dbReference>
<reference evidence="4 5" key="1">
    <citation type="journal article" date="2011" name="Nature">
        <title>A high-resolution map of human evolutionary constraint using 29 mammals.</title>
        <authorList>
            <person name="Lindblad-Toh K."/>
            <person name="Garber M."/>
            <person name="Zuk O."/>
            <person name="Lin M.F."/>
            <person name="Parker B.J."/>
            <person name="Washietl S."/>
            <person name="Kheradpour P."/>
            <person name="Ernst J."/>
            <person name="Jordan G."/>
            <person name="Mauceli E."/>
            <person name="Ward L.D."/>
            <person name="Lowe C.B."/>
            <person name="Holloway A.K."/>
            <person name="Clamp M."/>
            <person name="Gnerre S."/>
            <person name="Alfoldi J."/>
            <person name="Beal K."/>
            <person name="Chang J."/>
            <person name="Clawson H."/>
            <person name="Cuff J."/>
            <person name="Di Palma F."/>
            <person name="Fitzgerald S."/>
            <person name="Flicek P."/>
            <person name="Guttman M."/>
            <person name="Hubisz M.J."/>
            <person name="Jaffe D.B."/>
            <person name="Jungreis I."/>
            <person name="Kent W.J."/>
            <person name="Kostka D."/>
            <person name="Lara M."/>
            <person name="Martins A.L."/>
            <person name="Massingham T."/>
            <person name="Moltke I."/>
            <person name="Raney B.J."/>
            <person name="Rasmussen M.D."/>
            <person name="Robinson J."/>
            <person name="Stark A."/>
            <person name="Vilella A.J."/>
            <person name="Wen J."/>
            <person name="Xie X."/>
            <person name="Zody M.C."/>
            <person name="Baldwin J."/>
            <person name="Bloom T."/>
            <person name="Chin C.W."/>
            <person name="Heiman D."/>
            <person name="Nicol R."/>
            <person name="Nusbaum C."/>
            <person name="Young S."/>
            <person name="Wilkinson J."/>
            <person name="Worley K.C."/>
            <person name="Kovar C.L."/>
            <person name="Muzny D.M."/>
            <person name="Gibbs R.A."/>
            <person name="Cree A."/>
            <person name="Dihn H.H."/>
            <person name="Fowler G."/>
            <person name="Jhangiani S."/>
            <person name="Joshi V."/>
            <person name="Lee S."/>
            <person name="Lewis L.R."/>
            <person name="Nazareth L.V."/>
            <person name="Okwuonu G."/>
            <person name="Santibanez J."/>
            <person name="Warren W.C."/>
            <person name="Mardis E.R."/>
            <person name="Weinstock G.M."/>
            <person name="Wilson R.K."/>
            <person name="Delehaunty K."/>
            <person name="Dooling D."/>
            <person name="Fronik C."/>
            <person name="Fulton L."/>
            <person name="Fulton B."/>
            <person name="Graves T."/>
            <person name="Minx P."/>
            <person name="Sodergren E."/>
            <person name="Birney E."/>
            <person name="Margulies E.H."/>
            <person name="Herrero J."/>
            <person name="Green E.D."/>
            <person name="Haussler D."/>
            <person name="Siepel A."/>
            <person name="Goldman N."/>
            <person name="Pollard K.S."/>
            <person name="Pedersen J.S."/>
            <person name="Lander E.S."/>
            <person name="Kellis M."/>
        </authorList>
    </citation>
    <scope>NUCLEOTIDE SEQUENCE [LARGE SCALE GENOMIC DNA]</scope>
    <source>
        <strain evidence="4 5">Thorbecke inbred</strain>
    </source>
</reference>
<organism evidence="4 5">
    <name type="scientific">Oryctolagus cuniculus</name>
    <name type="common">Rabbit</name>
    <dbReference type="NCBI Taxonomy" id="9986"/>
    <lineage>
        <taxon>Eukaryota</taxon>
        <taxon>Metazoa</taxon>
        <taxon>Chordata</taxon>
        <taxon>Craniata</taxon>
        <taxon>Vertebrata</taxon>
        <taxon>Euteleostomi</taxon>
        <taxon>Mammalia</taxon>
        <taxon>Eutheria</taxon>
        <taxon>Euarchontoglires</taxon>
        <taxon>Glires</taxon>
        <taxon>Lagomorpha</taxon>
        <taxon>Leporidae</taxon>
        <taxon>Oryctolagus</taxon>
    </lineage>
</organism>
<proteinExistence type="predicted"/>
<feature type="domain" description="Maestro-like HEAT-repeats" evidence="2">
    <location>
        <begin position="247"/>
        <end position="400"/>
    </location>
</feature>
<reference evidence="4" key="3">
    <citation type="submission" date="2025-09" db="UniProtKB">
        <authorList>
            <consortium name="Ensembl"/>
        </authorList>
    </citation>
    <scope>IDENTIFICATION</scope>
    <source>
        <strain evidence="4">Thorbecke</strain>
    </source>
</reference>
<dbReference type="Pfam" id="PF23227">
    <property type="entry name" value="HEAT_MROH2B_C"/>
    <property type="match status" value="2"/>
</dbReference>
<protein>
    <submittedName>
        <fullName evidence="4">Uncharacterized protein</fullName>
    </submittedName>
</protein>
<evidence type="ECO:0000313" key="5">
    <source>
        <dbReference type="Proteomes" id="UP000001811"/>
    </source>
</evidence>